<evidence type="ECO:0000313" key="11">
    <source>
        <dbReference type="Proteomes" id="UP000177165"/>
    </source>
</evidence>
<dbReference type="Gene3D" id="3.40.50.300">
    <property type="entry name" value="P-loop containing nucleotide triphosphate hydrolases"/>
    <property type="match status" value="1"/>
</dbReference>
<evidence type="ECO:0000259" key="9">
    <source>
        <dbReference type="Pfam" id="PF02223"/>
    </source>
</evidence>
<dbReference type="InterPro" id="IPR018094">
    <property type="entry name" value="Thymidylate_kinase"/>
</dbReference>
<proteinExistence type="inferred from homology"/>
<protein>
    <recommendedName>
        <fullName evidence="8">Thymidylate kinase</fullName>
        <ecNumber evidence="8">2.7.4.9</ecNumber>
    </recommendedName>
    <alternativeName>
        <fullName evidence="8">dTMP kinase</fullName>
    </alternativeName>
</protein>
<comment type="caution">
    <text evidence="10">The sequence shown here is derived from an EMBL/GenBank/DDBJ whole genome shotgun (WGS) entry which is preliminary data.</text>
</comment>
<sequence length="226" mass="25932">MSRGKLIVLCGTDGAGKATQTKLLIENLRDAGIATETCDFPQYGKPSCYFVEQYLNGMYGSVEEVGPYRASLFYALDRYEKSFEMHRTLAAGKHIVSNRYVSANQAHQGSKISDADEREKFLAWLNELEYGILNIPKPDLTIILYVPPQLGQKLVEQKKENRSYLRGKTKDIHEEDLVHLGKTARVYLELAQQYDTWVTIQCTEGERLKTRREIAKEVWKHVQRIV</sequence>
<dbReference type="InterPro" id="IPR039430">
    <property type="entry name" value="Thymidylate_kin-like_dom"/>
</dbReference>
<keyword evidence="6 8" id="KW-0067">ATP-binding</keyword>
<comment type="catalytic activity">
    <reaction evidence="7 8">
        <text>dTMP + ATP = dTDP + ADP</text>
        <dbReference type="Rhea" id="RHEA:13517"/>
        <dbReference type="ChEBI" id="CHEBI:30616"/>
        <dbReference type="ChEBI" id="CHEBI:58369"/>
        <dbReference type="ChEBI" id="CHEBI:63528"/>
        <dbReference type="ChEBI" id="CHEBI:456216"/>
        <dbReference type="EC" id="2.7.4.9"/>
    </reaction>
</comment>
<keyword evidence="4 8" id="KW-0547">Nucleotide-binding</keyword>
<dbReference type="GO" id="GO:0005829">
    <property type="term" value="C:cytosol"/>
    <property type="evidence" value="ECO:0007669"/>
    <property type="project" value="TreeGrafter"/>
</dbReference>
<evidence type="ECO:0000256" key="8">
    <source>
        <dbReference type="HAMAP-Rule" id="MF_00165"/>
    </source>
</evidence>
<dbReference type="GO" id="GO:0006235">
    <property type="term" value="P:dTTP biosynthetic process"/>
    <property type="evidence" value="ECO:0007669"/>
    <property type="project" value="UniProtKB-UniRule"/>
</dbReference>
<dbReference type="SUPFAM" id="SSF52540">
    <property type="entry name" value="P-loop containing nucleoside triphosphate hydrolases"/>
    <property type="match status" value="1"/>
</dbReference>
<comment type="function">
    <text evidence="8">Phosphorylation of dTMP to form dTDP in both de novo and salvage pathways of dTTP synthesis.</text>
</comment>
<reference evidence="10 11" key="1">
    <citation type="journal article" date="2016" name="Nat. Commun.">
        <title>Thousands of microbial genomes shed light on interconnected biogeochemical processes in an aquifer system.</title>
        <authorList>
            <person name="Anantharaman K."/>
            <person name="Brown C.T."/>
            <person name="Hug L.A."/>
            <person name="Sharon I."/>
            <person name="Castelle C.J."/>
            <person name="Probst A.J."/>
            <person name="Thomas B.C."/>
            <person name="Singh A."/>
            <person name="Wilkins M.J."/>
            <person name="Karaoz U."/>
            <person name="Brodie E.L."/>
            <person name="Williams K.H."/>
            <person name="Hubbard S.S."/>
            <person name="Banfield J.F."/>
        </authorList>
    </citation>
    <scope>NUCLEOTIDE SEQUENCE [LARGE SCALE GENOMIC DNA]</scope>
</reference>
<keyword evidence="2 8" id="KW-0808">Transferase</keyword>
<dbReference type="PANTHER" id="PTHR10344:SF4">
    <property type="entry name" value="UMP-CMP KINASE 2, MITOCHONDRIAL"/>
    <property type="match status" value="1"/>
</dbReference>
<dbReference type="HAMAP" id="MF_00165">
    <property type="entry name" value="Thymidylate_kinase"/>
    <property type="match status" value="1"/>
</dbReference>
<dbReference type="Pfam" id="PF02223">
    <property type="entry name" value="Thymidylate_kin"/>
    <property type="match status" value="1"/>
</dbReference>
<feature type="domain" description="Thymidylate kinase-like" evidence="9">
    <location>
        <begin position="11"/>
        <end position="204"/>
    </location>
</feature>
<evidence type="ECO:0000256" key="3">
    <source>
        <dbReference type="ARBA" id="ARBA00022727"/>
    </source>
</evidence>
<dbReference type="GO" id="GO:0006233">
    <property type="term" value="P:dTDP biosynthetic process"/>
    <property type="evidence" value="ECO:0007669"/>
    <property type="project" value="InterPro"/>
</dbReference>
<name>A0A1G2AQX5_9BACT</name>
<dbReference type="GO" id="GO:0005524">
    <property type="term" value="F:ATP binding"/>
    <property type="evidence" value="ECO:0007669"/>
    <property type="project" value="UniProtKB-UniRule"/>
</dbReference>
<organism evidence="10 11">
    <name type="scientific">Candidatus Kerfeldbacteria bacterium RIFCSPHIGHO2_02_FULL_42_14</name>
    <dbReference type="NCBI Taxonomy" id="1798540"/>
    <lineage>
        <taxon>Bacteria</taxon>
        <taxon>Candidatus Kerfeldiibacteriota</taxon>
    </lineage>
</organism>
<dbReference type="STRING" id="1798540.A3B74_04090"/>
<dbReference type="EC" id="2.7.4.9" evidence="8"/>
<dbReference type="EMBL" id="MHKB01000011">
    <property type="protein sequence ID" value="OGY79035.1"/>
    <property type="molecule type" value="Genomic_DNA"/>
</dbReference>
<evidence type="ECO:0000256" key="1">
    <source>
        <dbReference type="ARBA" id="ARBA00009776"/>
    </source>
</evidence>
<evidence type="ECO:0000256" key="5">
    <source>
        <dbReference type="ARBA" id="ARBA00022777"/>
    </source>
</evidence>
<keyword evidence="3 8" id="KW-0545">Nucleotide biosynthesis</keyword>
<dbReference type="Proteomes" id="UP000177165">
    <property type="component" value="Unassembled WGS sequence"/>
</dbReference>
<evidence type="ECO:0000256" key="4">
    <source>
        <dbReference type="ARBA" id="ARBA00022741"/>
    </source>
</evidence>
<dbReference type="GO" id="GO:0004798">
    <property type="term" value="F:dTMP kinase activity"/>
    <property type="evidence" value="ECO:0007669"/>
    <property type="project" value="UniProtKB-UniRule"/>
</dbReference>
<evidence type="ECO:0000256" key="2">
    <source>
        <dbReference type="ARBA" id="ARBA00022679"/>
    </source>
</evidence>
<keyword evidence="5 8" id="KW-0418">Kinase</keyword>
<comment type="similarity">
    <text evidence="1 8">Belongs to the thymidylate kinase family.</text>
</comment>
<dbReference type="AlphaFoldDB" id="A0A1G2AQX5"/>
<dbReference type="CDD" id="cd01672">
    <property type="entry name" value="TMPK"/>
    <property type="match status" value="1"/>
</dbReference>
<dbReference type="InterPro" id="IPR027417">
    <property type="entry name" value="P-loop_NTPase"/>
</dbReference>
<comment type="caution">
    <text evidence="8">Lacks conserved residue(s) required for the propagation of feature annotation.</text>
</comment>
<gene>
    <name evidence="8" type="primary">tmk</name>
    <name evidence="10" type="ORF">A3B74_04090</name>
</gene>
<accession>A0A1G2AQX5</accession>
<evidence type="ECO:0000256" key="7">
    <source>
        <dbReference type="ARBA" id="ARBA00048743"/>
    </source>
</evidence>
<dbReference type="PANTHER" id="PTHR10344">
    <property type="entry name" value="THYMIDYLATE KINASE"/>
    <property type="match status" value="1"/>
</dbReference>
<evidence type="ECO:0000313" key="10">
    <source>
        <dbReference type="EMBL" id="OGY79035.1"/>
    </source>
</evidence>
<dbReference type="GO" id="GO:0006227">
    <property type="term" value="P:dUDP biosynthetic process"/>
    <property type="evidence" value="ECO:0007669"/>
    <property type="project" value="TreeGrafter"/>
</dbReference>
<evidence type="ECO:0000256" key="6">
    <source>
        <dbReference type="ARBA" id="ARBA00022840"/>
    </source>
</evidence>